<evidence type="ECO:0000313" key="3">
    <source>
        <dbReference type="Proteomes" id="UP001500571"/>
    </source>
</evidence>
<protein>
    <submittedName>
        <fullName evidence="2">Uncharacterized protein</fullName>
    </submittedName>
</protein>
<feature type="region of interest" description="Disordered" evidence="1">
    <location>
        <begin position="1"/>
        <end position="20"/>
    </location>
</feature>
<gene>
    <name evidence="2" type="ORF">GCM10009798_33590</name>
</gene>
<keyword evidence="3" id="KW-1185">Reference proteome</keyword>
<reference evidence="2 3" key="1">
    <citation type="journal article" date="2019" name="Int. J. Syst. Evol. Microbiol.">
        <title>The Global Catalogue of Microorganisms (GCM) 10K type strain sequencing project: providing services to taxonomists for standard genome sequencing and annotation.</title>
        <authorList>
            <consortium name="The Broad Institute Genomics Platform"/>
            <consortium name="The Broad Institute Genome Sequencing Center for Infectious Disease"/>
            <person name="Wu L."/>
            <person name="Ma J."/>
        </authorList>
    </citation>
    <scope>NUCLEOTIDE SEQUENCE [LARGE SCALE GENOMIC DNA]</scope>
    <source>
        <strain evidence="2 3">JCM 15309</strain>
    </source>
</reference>
<comment type="caution">
    <text evidence="2">The sequence shown here is derived from an EMBL/GenBank/DDBJ whole genome shotgun (WGS) entry which is preliminary data.</text>
</comment>
<organism evidence="2 3">
    <name type="scientific">Nocardioides panacihumi</name>
    <dbReference type="NCBI Taxonomy" id="400774"/>
    <lineage>
        <taxon>Bacteria</taxon>
        <taxon>Bacillati</taxon>
        <taxon>Actinomycetota</taxon>
        <taxon>Actinomycetes</taxon>
        <taxon>Propionibacteriales</taxon>
        <taxon>Nocardioidaceae</taxon>
        <taxon>Nocardioides</taxon>
    </lineage>
</organism>
<sequence length="50" mass="5647">MSEASHHRSSRSAPDRTRDLRPRLIESLGAAWSVEFGDNILDFGAPAFYR</sequence>
<dbReference type="EMBL" id="BAAAPB010000004">
    <property type="protein sequence ID" value="GAA1970149.1"/>
    <property type="molecule type" value="Genomic_DNA"/>
</dbReference>
<evidence type="ECO:0000256" key="1">
    <source>
        <dbReference type="SAM" id="MobiDB-lite"/>
    </source>
</evidence>
<name>A0ABN2RKF9_9ACTN</name>
<evidence type="ECO:0000313" key="2">
    <source>
        <dbReference type="EMBL" id="GAA1970149.1"/>
    </source>
</evidence>
<dbReference type="Proteomes" id="UP001500571">
    <property type="component" value="Unassembled WGS sequence"/>
</dbReference>
<proteinExistence type="predicted"/>
<accession>A0ABN2RKF9</accession>